<proteinExistence type="predicted"/>
<protein>
    <recommendedName>
        <fullName evidence="1">Reverse transcriptase domain-containing protein</fullName>
    </recommendedName>
</protein>
<feature type="domain" description="Reverse transcriptase" evidence="1">
    <location>
        <begin position="21"/>
        <end position="123"/>
    </location>
</feature>
<keyword evidence="3" id="KW-1185">Reference proteome</keyword>
<dbReference type="PANTHER" id="PTHR33116:SF87">
    <property type="entry name" value="OS01G0158850 PROTEIN"/>
    <property type="match status" value="1"/>
</dbReference>
<evidence type="ECO:0000313" key="3">
    <source>
        <dbReference type="Proteomes" id="UP001231189"/>
    </source>
</evidence>
<comment type="caution">
    <text evidence="2">The sequence shown here is derived from an EMBL/GenBank/DDBJ whole genome shotgun (WGS) entry which is preliminary data.</text>
</comment>
<dbReference type="InterPro" id="IPR000477">
    <property type="entry name" value="RT_dom"/>
</dbReference>
<dbReference type="PANTHER" id="PTHR33116">
    <property type="entry name" value="REVERSE TRANSCRIPTASE ZINC-BINDING DOMAIN-CONTAINING PROTEIN-RELATED-RELATED"/>
    <property type="match status" value="1"/>
</dbReference>
<organism evidence="2 3">
    <name type="scientific">Lolium multiflorum</name>
    <name type="common">Italian ryegrass</name>
    <name type="synonym">Lolium perenne subsp. multiflorum</name>
    <dbReference type="NCBI Taxonomy" id="4521"/>
    <lineage>
        <taxon>Eukaryota</taxon>
        <taxon>Viridiplantae</taxon>
        <taxon>Streptophyta</taxon>
        <taxon>Embryophyta</taxon>
        <taxon>Tracheophyta</taxon>
        <taxon>Spermatophyta</taxon>
        <taxon>Magnoliopsida</taxon>
        <taxon>Liliopsida</taxon>
        <taxon>Poales</taxon>
        <taxon>Poaceae</taxon>
        <taxon>BOP clade</taxon>
        <taxon>Pooideae</taxon>
        <taxon>Poodae</taxon>
        <taxon>Poeae</taxon>
        <taxon>Poeae Chloroplast Group 2 (Poeae type)</taxon>
        <taxon>Loliodinae</taxon>
        <taxon>Loliinae</taxon>
        <taxon>Lolium</taxon>
    </lineage>
</organism>
<accession>A0AAD8QIN3</accession>
<dbReference type="Pfam" id="PF00078">
    <property type="entry name" value="RVT_1"/>
    <property type="match status" value="1"/>
</dbReference>
<dbReference type="CDD" id="cd01650">
    <property type="entry name" value="RT_nLTR_like"/>
    <property type="match status" value="1"/>
</dbReference>
<dbReference type="AlphaFoldDB" id="A0AAD8QIN3"/>
<evidence type="ECO:0000313" key="2">
    <source>
        <dbReference type="EMBL" id="KAK1602995.1"/>
    </source>
</evidence>
<name>A0AAD8QIN3_LOLMU</name>
<sequence length="696" mass="78599">MGRIDIARLNFGILSLIPKVPGADQITQFRPIALINVIFKIVSKAYATRLDPVANRIISPFQTAFIKGRNILDGPLALIEIIHEIRTKKLGGILLKLDFEKAYDRVNWDFLAEVLRGKGFDEGFIHRISQLVSGGQTTISINGEIGPFFRNKRGYADDTLILIQNSEEDIANLKFLLMCFEDMSGLKINYHKSEVIVMGQPLESQRRIANKLNCKLGSFPFIYLGLPMSDRKLNMEQWLFLVRKLAGKIEPWLGKLLSSGGRLILSNACLDSLPMFAMGLFLLHDGIHAKFDSHRSKFDWEGSGPKRKYHLVNWPTVCRPKEVGGLGLLNTKKMNQALLLKWIWRLYQEEDTVWAKLVRAKYRDADDIFSGSGQGGSPFWKSLHKVKHLFKVGAKHVVRDGARTTFWLDWWIGSRPLKDTFPALFAICDDDSVSVAQALQGEGLAIRFRRAFDHICTAQWRNLCDTVDEVVLIQGKDQISWHLENAGKFSVKSMYFKLSQGTSVAYFKDMWEAKILGEDHLVPYPGDEVRSLDLNKFPDEIWWGTDDAKNEGDPVLCTQVLLARGHNIVDGVGESSTLADQVHVDVVPEVLGAKVNVLISNGGTISSVPAPNDYGHCKDPTPITETRARRCTRKNKEGYIFESLPDRTRRRKASLVPKDMPPTVLKITEVKHIGVEECLIDTEGLTEEHLHQDRQN</sequence>
<reference evidence="2" key="1">
    <citation type="submission" date="2023-07" db="EMBL/GenBank/DDBJ databases">
        <title>A chromosome-level genome assembly of Lolium multiflorum.</title>
        <authorList>
            <person name="Chen Y."/>
            <person name="Copetti D."/>
            <person name="Kolliker R."/>
            <person name="Studer B."/>
        </authorList>
    </citation>
    <scope>NUCLEOTIDE SEQUENCE</scope>
    <source>
        <strain evidence="2">02402/16</strain>
        <tissue evidence="2">Leaf</tissue>
    </source>
</reference>
<dbReference type="EMBL" id="JAUUTY010000144">
    <property type="protein sequence ID" value="KAK1602995.1"/>
    <property type="molecule type" value="Genomic_DNA"/>
</dbReference>
<evidence type="ECO:0000259" key="1">
    <source>
        <dbReference type="Pfam" id="PF00078"/>
    </source>
</evidence>
<gene>
    <name evidence="2" type="ORF">QYE76_048207</name>
</gene>
<dbReference type="Proteomes" id="UP001231189">
    <property type="component" value="Unassembled WGS sequence"/>
</dbReference>